<reference evidence="2" key="1">
    <citation type="submission" date="2021-12" db="EMBL/GenBank/DDBJ databases">
        <title>Comparative genomics, transcriptomics and evolutionary studies reveal genomic signatures of adaptation to plant cell wall in hemibiotrophic fungi.</title>
        <authorList>
            <consortium name="DOE Joint Genome Institute"/>
            <person name="Baroncelli R."/>
            <person name="Diaz J.F."/>
            <person name="Benocci T."/>
            <person name="Peng M."/>
            <person name="Battaglia E."/>
            <person name="Haridas S."/>
            <person name="Andreopoulos W."/>
            <person name="Labutti K."/>
            <person name="Pangilinan J."/>
            <person name="Floch G.L."/>
            <person name="Makela M.R."/>
            <person name="Henrissat B."/>
            <person name="Grigoriev I.V."/>
            <person name="Crouch J.A."/>
            <person name="De Vries R.P."/>
            <person name="Sukno S.A."/>
            <person name="Thon M.R."/>
        </authorList>
    </citation>
    <scope>NUCLEOTIDE SEQUENCE</scope>
    <source>
        <strain evidence="2">CBS 112980</strain>
    </source>
</reference>
<evidence type="ECO:0000313" key="2">
    <source>
        <dbReference type="EMBL" id="KAK1711955.1"/>
    </source>
</evidence>
<proteinExistence type="predicted"/>
<feature type="region of interest" description="Disordered" evidence="1">
    <location>
        <begin position="104"/>
        <end position="124"/>
    </location>
</feature>
<name>A0AAD8UCK1_GLOAC</name>
<dbReference type="AlphaFoldDB" id="A0AAD8UCK1"/>
<gene>
    <name evidence="2" type="ORF">BDZ83DRAFT_735046</name>
</gene>
<organism evidence="2 3">
    <name type="scientific">Glomerella acutata</name>
    <name type="common">Colletotrichum acutatum</name>
    <dbReference type="NCBI Taxonomy" id="27357"/>
    <lineage>
        <taxon>Eukaryota</taxon>
        <taxon>Fungi</taxon>
        <taxon>Dikarya</taxon>
        <taxon>Ascomycota</taxon>
        <taxon>Pezizomycotina</taxon>
        <taxon>Sordariomycetes</taxon>
        <taxon>Hypocreomycetidae</taxon>
        <taxon>Glomerellales</taxon>
        <taxon>Glomerellaceae</taxon>
        <taxon>Colletotrichum</taxon>
        <taxon>Colletotrichum acutatum species complex</taxon>
    </lineage>
</organism>
<dbReference type="GeneID" id="85396860"/>
<dbReference type="EMBL" id="JAHMHS010000153">
    <property type="protein sequence ID" value="KAK1711955.1"/>
    <property type="molecule type" value="Genomic_DNA"/>
</dbReference>
<dbReference type="Proteomes" id="UP001244207">
    <property type="component" value="Unassembled WGS sequence"/>
</dbReference>
<protein>
    <submittedName>
        <fullName evidence="2">Uncharacterized protein</fullName>
    </submittedName>
</protein>
<evidence type="ECO:0000256" key="1">
    <source>
        <dbReference type="SAM" id="MobiDB-lite"/>
    </source>
</evidence>
<evidence type="ECO:0000313" key="3">
    <source>
        <dbReference type="Proteomes" id="UP001244207"/>
    </source>
</evidence>
<feature type="compositionally biased region" description="Basic and acidic residues" evidence="1">
    <location>
        <begin position="104"/>
        <end position="118"/>
    </location>
</feature>
<accession>A0AAD8UCK1</accession>
<comment type="caution">
    <text evidence="2">The sequence shown here is derived from an EMBL/GenBank/DDBJ whole genome shotgun (WGS) entry which is preliminary data.</text>
</comment>
<sequence length="155" mass="17363">MNSSTHQLIMNGALELYQPDILETSILRPTSVNLPGTPPDFIMTNTKDSTQKPQGSTRLKTLIKSLKTLVHSKKSLPTEKLEQRQEATIKKEAKTLEKAKAKKARAEAREASREERSVAYRRSSSTYKSDPNAWLMMTTFDTSGGRCYDGGCYCD</sequence>
<keyword evidence="3" id="KW-1185">Reference proteome</keyword>
<dbReference type="RefSeq" id="XP_060359279.1">
    <property type="nucleotide sequence ID" value="XM_060512962.1"/>
</dbReference>